<dbReference type="GO" id="GO:0016301">
    <property type="term" value="F:kinase activity"/>
    <property type="evidence" value="ECO:0007669"/>
    <property type="project" value="UniProtKB-KW"/>
</dbReference>
<dbReference type="SUPFAM" id="SSF158472">
    <property type="entry name" value="HAMP domain-like"/>
    <property type="match status" value="1"/>
</dbReference>
<keyword evidence="4" id="KW-0808">Transferase</keyword>
<proteinExistence type="predicted"/>
<dbReference type="Proteomes" id="UP001519887">
    <property type="component" value="Unassembled WGS sequence"/>
</dbReference>
<name>A0ABS7BWG7_9BACL</name>
<dbReference type="PANTHER" id="PTHR34220:SF7">
    <property type="entry name" value="SENSOR HISTIDINE KINASE YPDA"/>
    <property type="match status" value="1"/>
</dbReference>
<dbReference type="InterPro" id="IPR036890">
    <property type="entry name" value="HATPase_C_sf"/>
</dbReference>
<dbReference type="SUPFAM" id="SSF55874">
    <property type="entry name" value="ATPase domain of HSP90 chaperone/DNA topoisomerase II/histidine kinase"/>
    <property type="match status" value="1"/>
</dbReference>
<dbReference type="Gene3D" id="6.10.340.10">
    <property type="match status" value="1"/>
</dbReference>
<evidence type="ECO:0000256" key="7">
    <source>
        <dbReference type="SAM" id="Phobius"/>
    </source>
</evidence>
<keyword evidence="10" id="KW-1185">Reference proteome</keyword>
<evidence type="ECO:0000313" key="9">
    <source>
        <dbReference type="EMBL" id="MBW7452998.1"/>
    </source>
</evidence>
<keyword evidence="2" id="KW-1003">Cell membrane</keyword>
<organism evidence="9 10">
    <name type="scientific">Paenibacillus sepulcri</name>
    <dbReference type="NCBI Taxonomy" id="359917"/>
    <lineage>
        <taxon>Bacteria</taxon>
        <taxon>Bacillati</taxon>
        <taxon>Bacillota</taxon>
        <taxon>Bacilli</taxon>
        <taxon>Bacillales</taxon>
        <taxon>Paenibacillaceae</taxon>
        <taxon>Paenibacillus</taxon>
    </lineage>
</organism>
<comment type="caution">
    <text evidence="9">The sequence shown here is derived from an EMBL/GenBank/DDBJ whole genome shotgun (WGS) entry which is preliminary data.</text>
</comment>
<accession>A0ABS7BWG7</accession>
<evidence type="ECO:0000313" key="10">
    <source>
        <dbReference type="Proteomes" id="UP001519887"/>
    </source>
</evidence>
<dbReference type="InterPro" id="IPR010559">
    <property type="entry name" value="Sig_transdc_His_kin_internal"/>
</dbReference>
<dbReference type="InterPro" id="IPR003660">
    <property type="entry name" value="HAMP_dom"/>
</dbReference>
<feature type="transmembrane region" description="Helical" evidence="7">
    <location>
        <begin position="9"/>
        <end position="31"/>
    </location>
</feature>
<feature type="domain" description="HAMP" evidence="8">
    <location>
        <begin position="307"/>
        <end position="360"/>
    </location>
</feature>
<dbReference type="SMART" id="SM00304">
    <property type="entry name" value="HAMP"/>
    <property type="match status" value="1"/>
</dbReference>
<dbReference type="Pfam" id="PF00672">
    <property type="entry name" value="HAMP"/>
    <property type="match status" value="1"/>
</dbReference>
<dbReference type="CDD" id="cd06225">
    <property type="entry name" value="HAMP"/>
    <property type="match status" value="1"/>
</dbReference>
<evidence type="ECO:0000256" key="1">
    <source>
        <dbReference type="ARBA" id="ARBA00004651"/>
    </source>
</evidence>
<dbReference type="Pfam" id="PF06580">
    <property type="entry name" value="His_kinase"/>
    <property type="match status" value="1"/>
</dbReference>
<dbReference type="PROSITE" id="PS50885">
    <property type="entry name" value="HAMP"/>
    <property type="match status" value="1"/>
</dbReference>
<protein>
    <submittedName>
        <fullName evidence="9">Histidine kinase</fullName>
    </submittedName>
</protein>
<evidence type="ECO:0000256" key="5">
    <source>
        <dbReference type="ARBA" id="ARBA00022777"/>
    </source>
</evidence>
<gene>
    <name evidence="9" type="ORF">K0U00_02945</name>
</gene>
<comment type="subcellular location">
    <subcellularLocation>
        <location evidence="1">Cell membrane</location>
        <topology evidence="1">Multi-pass membrane protein</topology>
    </subcellularLocation>
</comment>
<dbReference type="EMBL" id="JAHZIK010000031">
    <property type="protein sequence ID" value="MBW7452998.1"/>
    <property type="molecule type" value="Genomic_DNA"/>
</dbReference>
<keyword evidence="3" id="KW-0597">Phosphoprotein</keyword>
<evidence type="ECO:0000259" key="8">
    <source>
        <dbReference type="PROSITE" id="PS50885"/>
    </source>
</evidence>
<evidence type="ECO:0000256" key="4">
    <source>
        <dbReference type="ARBA" id="ARBA00022679"/>
    </source>
</evidence>
<keyword evidence="5 9" id="KW-0418">Kinase</keyword>
<keyword evidence="6 7" id="KW-0472">Membrane</keyword>
<keyword evidence="7" id="KW-0812">Transmembrane</keyword>
<evidence type="ECO:0000256" key="6">
    <source>
        <dbReference type="ARBA" id="ARBA00023136"/>
    </source>
</evidence>
<dbReference type="Gene3D" id="3.30.565.10">
    <property type="entry name" value="Histidine kinase-like ATPase, C-terminal domain"/>
    <property type="match status" value="1"/>
</dbReference>
<dbReference type="InterPro" id="IPR050640">
    <property type="entry name" value="Bact_2-comp_sensor_kinase"/>
</dbReference>
<evidence type="ECO:0000256" key="2">
    <source>
        <dbReference type="ARBA" id="ARBA00022475"/>
    </source>
</evidence>
<evidence type="ECO:0000256" key="3">
    <source>
        <dbReference type="ARBA" id="ARBA00022553"/>
    </source>
</evidence>
<reference evidence="9 10" key="1">
    <citation type="submission" date="2021-07" db="EMBL/GenBank/DDBJ databases">
        <title>Paenibacillus radiodurans sp. nov., isolated from the southeastern edge of Tengger Desert.</title>
        <authorList>
            <person name="Zhang G."/>
        </authorList>
    </citation>
    <scope>NUCLEOTIDE SEQUENCE [LARGE SCALE GENOMIC DNA]</scope>
    <source>
        <strain evidence="9 10">CCM 7311</strain>
    </source>
</reference>
<dbReference type="PANTHER" id="PTHR34220">
    <property type="entry name" value="SENSOR HISTIDINE KINASE YPDA"/>
    <property type="match status" value="1"/>
</dbReference>
<dbReference type="InterPro" id="IPR003594">
    <property type="entry name" value="HATPase_dom"/>
</dbReference>
<keyword evidence="7" id="KW-1133">Transmembrane helix</keyword>
<sequence>MMRIIMSSIFAKLVGGFLLAIVPMYIAGIFMNELGSQSVKHEISQSLSARSNFFMHTFEQELRSTDLLIHDLSQDSDMQKLSTIAPAMSRLEYYQAFDRIQNKMRLLKSSNQYITTAEAYIPLIEKTIQETSYLTALPQEQIDALERKSDGVLVEWNGRLQMGTVYPDYPRKNKAPNFAILTELNRGKLQDSLDKLVGAGGGGAALVGIDSSLSVWNDGSEASARQIAAELNEKMSTDFSSYETQLEFEGTRYWINMEKSVYLDTVLIVYVPAHEFLGPLSKHRVIFFGLSGFSLLVIIIFSYWIYNRIHQPLHRMVRTFRKMDLNNLQQIELHHSHEDEFRYLYEQFNQMVRRIRILIQEAYEQKIRSQRSELKQLQAQINPHFLYNSFFTLHQMAQMYDFDHIVLFTKHLGSYFKFITRNASDEVSLSAEVEHAKSYADIQSIRFQRRIAASWDAVPPGWEHREVPLLILQPLLENAYGHGLEEKERGGEIAIGMTEIDGQLHISIDDNGERLTDETLNLMIEKLEQPVDVGETTGLYNVHRRLQLKYGHTGGLAFSRSPIGGLQVKIILPGGA</sequence>
<dbReference type="Pfam" id="PF02518">
    <property type="entry name" value="HATPase_c"/>
    <property type="match status" value="1"/>
</dbReference>
<feature type="transmembrane region" description="Helical" evidence="7">
    <location>
        <begin position="285"/>
        <end position="306"/>
    </location>
</feature>